<sequence>MSHPQLTRRKLLEGTAGLSVAGLAGCLGASSEASPPAGGTQSDEHAGEDDQPGHGDEAHGHDTVSEPRASREVEVNTARSEGSTEYHFDPHVTWVEPGGTVTWTLESGTHTATAYHPGNDQPRLVPEGTAAWDSGTMSEEGETFEHTFETEGVYHYLCTPHEQFGMMATVIVGEPHLEDQQALQMMPDDKPEEVHGKLEELNTMVREIMGAGHEDDGHGHDDGTHTEA</sequence>
<organism evidence="7 8">
    <name type="scientific">Haloarchaeobius litoreus</name>
    <dbReference type="NCBI Taxonomy" id="755306"/>
    <lineage>
        <taxon>Archaea</taxon>
        <taxon>Methanobacteriati</taxon>
        <taxon>Methanobacteriota</taxon>
        <taxon>Stenosarchaea group</taxon>
        <taxon>Halobacteria</taxon>
        <taxon>Halobacteriales</taxon>
        <taxon>Halorubellaceae</taxon>
        <taxon>Haloarchaeobius</taxon>
    </lineage>
</organism>
<dbReference type="InterPro" id="IPR000923">
    <property type="entry name" value="BlueCu_1"/>
</dbReference>
<dbReference type="AlphaFoldDB" id="A0ABD6DKV4"/>
<dbReference type="GO" id="GO:0046872">
    <property type="term" value="F:metal ion binding"/>
    <property type="evidence" value="ECO:0007669"/>
    <property type="project" value="UniProtKB-KW"/>
</dbReference>
<dbReference type="Pfam" id="PF00127">
    <property type="entry name" value="Copper-bind"/>
    <property type="match status" value="1"/>
</dbReference>
<feature type="domain" description="Blue (type 1) copper" evidence="6">
    <location>
        <begin position="83"/>
        <end position="172"/>
    </location>
</feature>
<keyword evidence="2" id="KW-0479">Metal-binding</keyword>
<proteinExistence type="predicted"/>
<keyword evidence="3" id="KW-0249">Electron transport</keyword>
<evidence type="ECO:0000256" key="5">
    <source>
        <dbReference type="SAM" id="MobiDB-lite"/>
    </source>
</evidence>
<evidence type="ECO:0000259" key="6">
    <source>
        <dbReference type="Pfam" id="PF00127"/>
    </source>
</evidence>
<dbReference type="PROSITE" id="PS00196">
    <property type="entry name" value="COPPER_BLUE"/>
    <property type="match status" value="1"/>
</dbReference>
<accession>A0ABD6DKV4</accession>
<evidence type="ECO:0000313" key="8">
    <source>
        <dbReference type="Proteomes" id="UP001597034"/>
    </source>
</evidence>
<dbReference type="InterPro" id="IPR028871">
    <property type="entry name" value="BlueCu_1_BS"/>
</dbReference>
<feature type="compositionally biased region" description="Basic and acidic residues" evidence="5">
    <location>
        <begin position="51"/>
        <end position="74"/>
    </location>
</feature>
<evidence type="ECO:0000313" key="7">
    <source>
        <dbReference type="EMBL" id="MFD1646822.1"/>
    </source>
</evidence>
<name>A0ABD6DKV4_9EURY</name>
<keyword evidence="8" id="KW-1185">Reference proteome</keyword>
<feature type="region of interest" description="Disordered" evidence="5">
    <location>
        <begin position="27"/>
        <end position="84"/>
    </location>
</feature>
<evidence type="ECO:0000256" key="1">
    <source>
        <dbReference type="ARBA" id="ARBA00022448"/>
    </source>
</evidence>
<reference evidence="7 8" key="1">
    <citation type="journal article" date="2019" name="Int. J. Syst. Evol. Microbiol.">
        <title>The Global Catalogue of Microorganisms (GCM) 10K type strain sequencing project: providing services to taxonomists for standard genome sequencing and annotation.</title>
        <authorList>
            <consortium name="The Broad Institute Genomics Platform"/>
            <consortium name="The Broad Institute Genome Sequencing Center for Infectious Disease"/>
            <person name="Wu L."/>
            <person name="Ma J."/>
        </authorList>
    </citation>
    <scope>NUCLEOTIDE SEQUENCE [LARGE SCALE GENOMIC DNA]</scope>
    <source>
        <strain evidence="7 8">CGMCC 1.10390</strain>
    </source>
</reference>
<dbReference type="Proteomes" id="UP001597034">
    <property type="component" value="Unassembled WGS sequence"/>
</dbReference>
<dbReference type="RefSeq" id="WP_256401103.1">
    <property type="nucleotide sequence ID" value="NZ_JANHJR010000003.1"/>
</dbReference>
<keyword evidence="1" id="KW-0813">Transport</keyword>
<keyword evidence="4" id="KW-0186">Copper</keyword>
<gene>
    <name evidence="7" type="ORF">ACFSBL_14115</name>
</gene>
<dbReference type="InterPro" id="IPR008972">
    <property type="entry name" value="Cupredoxin"/>
</dbReference>
<dbReference type="InterPro" id="IPR006311">
    <property type="entry name" value="TAT_signal"/>
</dbReference>
<dbReference type="SUPFAM" id="SSF49503">
    <property type="entry name" value="Cupredoxins"/>
    <property type="match status" value="1"/>
</dbReference>
<evidence type="ECO:0000256" key="2">
    <source>
        <dbReference type="ARBA" id="ARBA00022723"/>
    </source>
</evidence>
<protein>
    <submittedName>
        <fullName evidence="7">Plastocyanin/azurin family copper-binding protein</fullName>
    </submittedName>
</protein>
<evidence type="ECO:0000256" key="3">
    <source>
        <dbReference type="ARBA" id="ARBA00022982"/>
    </source>
</evidence>
<comment type="caution">
    <text evidence="7">The sequence shown here is derived from an EMBL/GenBank/DDBJ whole genome shotgun (WGS) entry which is preliminary data.</text>
</comment>
<dbReference type="PANTHER" id="PTHR36507:SF1">
    <property type="entry name" value="BLL1555 PROTEIN"/>
    <property type="match status" value="1"/>
</dbReference>
<dbReference type="Gene3D" id="2.60.40.420">
    <property type="entry name" value="Cupredoxins - blue copper proteins"/>
    <property type="match status" value="1"/>
</dbReference>
<dbReference type="PROSITE" id="PS51318">
    <property type="entry name" value="TAT"/>
    <property type="match status" value="1"/>
</dbReference>
<dbReference type="EMBL" id="JBHUDO010000003">
    <property type="protein sequence ID" value="MFD1646822.1"/>
    <property type="molecule type" value="Genomic_DNA"/>
</dbReference>
<dbReference type="PANTHER" id="PTHR36507">
    <property type="entry name" value="BLL1555 PROTEIN"/>
    <property type="match status" value="1"/>
</dbReference>
<dbReference type="InterPro" id="IPR052721">
    <property type="entry name" value="ET_Amicyanin"/>
</dbReference>
<evidence type="ECO:0000256" key="4">
    <source>
        <dbReference type="ARBA" id="ARBA00023008"/>
    </source>
</evidence>